<protein>
    <submittedName>
        <fullName evidence="2">Uncharacterized protein</fullName>
    </submittedName>
</protein>
<proteinExistence type="predicted"/>
<reference evidence="3" key="2">
    <citation type="submission" date="2015-01" db="EMBL/GenBank/DDBJ databases">
        <title>Evolutionary Origins and Diversification of the Mycorrhizal Mutualists.</title>
        <authorList>
            <consortium name="DOE Joint Genome Institute"/>
            <consortium name="Mycorrhizal Genomics Consortium"/>
            <person name="Kohler A."/>
            <person name="Kuo A."/>
            <person name="Nagy L.G."/>
            <person name="Floudas D."/>
            <person name="Copeland A."/>
            <person name="Barry K.W."/>
            <person name="Cichocki N."/>
            <person name="Veneault-Fourrey C."/>
            <person name="LaButti K."/>
            <person name="Lindquist E.A."/>
            <person name="Lipzen A."/>
            <person name="Lundell T."/>
            <person name="Morin E."/>
            <person name="Murat C."/>
            <person name="Riley R."/>
            <person name="Ohm R."/>
            <person name="Sun H."/>
            <person name="Tunlid A."/>
            <person name="Henrissat B."/>
            <person name="Grigoriev I.V."/>
            <person name="Hibbett D.S."/>
            <person name="Martin F."/>
        </authorList>
    </citation>
    <scope>NUCLEOTIDE SEQUENCE [LARGE SCALE GENOMIC DNA]</scope>
    <source>
        <strain evidence="3">Foug A</strain>
    </source>
</reference>
<sequence length="153" mass="17632">MSATPSAPSTRRKGTETPPQLQSPRKVKQLFQAVTCGARSEKVFPSETRECLTSYRGRMQAIIYQRRTGHDTRLWFRAHHELVRRHEDFGGHFIVNNERLIRYLILPCRNHVISLIRPSFATRGPYTMPFKSVAQSYGITGENRNSSFLSCSY</sequence>
<evidence type="ECO:0000313" key="2">
    <source>
        <dbReference type="EMBL" id="KIM62849.1"/>
    </source>
</evidence>
<keyword evidence="3" id="KW-1185">Reference proteome</keyword>
<organism evidence="2 3">
    <name type="scientific">Scleroderma citrinum Foug A</name>
    <dbReference type="NCBI Taxonomy" id="1036808"/>
    <lineage>
        <taxon>Eukaryota</taxon>
        <taxon>Fungi</taxon>
        <taxon>Dikarya</taxon>
        <taxon>Basidiomycota</taxon>
        <taxon>Agaricomycotina</taxon>
        <taxon>Agaricomycetes</taxon>
        <taxon>Agaricomycetidae</taxon>
        <taxon>Boletales</taxon>
        <taxon>Sclerodermatineae</taxon>
        <taxon>Sclerodermataceae</taxon>
        <taxon>Scleroderma</taxon>
    </lineage>
</organism>
<dbReference type="EMBL" id="KN822039">
    <property type="protein sequence ID" value="KIM62849.1"/>
    <property type="molecule type" value="Genomic_DNA"/>
</dbReference>
<evidence type="ECO:0000313" key="3">
    <source>
        <dbReference type="Proteomes" id="UP000053989"/>
    </source>
</evidence>
<gene>
    <name evidence="2" type="ORF">SCLCIDRAFT_778280</name>
</gene>
<accession>A0A0C3E2Y3</accession>
<evidence type="ECO:0000256" key="1">
    <source>
        <dbReference type="SAM" id="MobiDB-lite"/>
    </source>
</evidence>
<dbReference type="AlphaFoldDB" id="A0A0C3E2Y3"/>
<dbReference type="Proteomes" id="UP000053989">
    <property type="component" value="Unassembled WGS sequence"/>
</dbReference>
<feature type="region of interest" description="Disordered" evidence="1">
    <location>
        <begin position="1"/>
        <end position="26"/>
    </location>
</feature>
<reference evidence="2 3" key="1">
    <citation type="submission" date="2014-04" db="EMBL/GenBank/DDBJ databases">
        <authorList>
            <consortium name="DOE Joint Genome Institute"/>
            <person name="Kuo A."/>
            <person name="Kohler A."/>
            <person name="Nagy L.G."/>
            <person name="Floudas D."/>
            <person name="Copeland A."/>
            <person name="Barry K.W."/>
            <person name="Cichocki N."/>
            <person name="Veneault-Fourrey C."/>
            <person name="LaButti K."/>
            <person name="Lindquist E.A."/>
            <person name="Lipzen A."/>
            <person name="Lundell T."/>
            <person name="Morin E."/>
            <person name="Murat C."/>
            <person name="Sun H."/>
            <person name="Tunlid A."/>
            <person name="Henrissat B."/>
            <person name="Grigoriev I.V."/>
            <person name="Hibbett D.S."/>
            <person name="Martin F."/>
            <person name="Nordberg H.P."/>
            <person name="Cantor M.N."/>
            <person name="Hua S.X."/>
        </authorList>
    </citation>
    <scope>NUCLEOTIDE SEQUENCE [LARGE SCALE GENOMIC DNA]</scope>
    <source>
        <strain evidence="2 3">Foug A</strain>
    </source>
</reference>
<dbReference type="STRING" id="1036808.A0A0C3E2Y3"/>
<dbReference type="InParanoid" id="A0A0C3E2Y3"/>
<name>A0A0C3E2Y3_9AGAM</name>
<dbReference type="HOGENOM" id="CLU_1714383_0_0_1"/>